<evidence type="ECO:0000256" key="12">
    <source>
        <dbReference type="PROSITE-ProRule" id="PRU10141"/>
    </source>
</evidence>
<comment type="similarity">
    <text evidence="2">Belongs to the FAM110 family.</text>
</comment>
<sequence length="619" mass="66782">MVSSQPKYDLIREVGRGSYGVVYEAVVRKTSARVAVKKIRCHAPENVELALREFWALSSIKSQHPNVIHLEECILQKDGMVQKMSHGSSSSLYLQLVETSLKGEIVFDPRSAYYLWFVMDFCDGGDMNEYLLSRKPNRKTNTSFMLQLSSALAFLHKNQIIHRDLKPDNILISQSRMDASDLEPTLKVADFGLSKAPAGSGLSLLLAAGGTGTGTDRVQQAESIPARVPVSESILCPAGSIPAQPRAGAESGSEAGLGDPPWTRDPEPGRDARGPRAMVPLGSPPLAACASGNMRLVAPGRRLSPLGLLDRGPGYLRERTQGGGGARAPSAVERLEADKAKYVKSQQVINSRQEPALLGCSPRLSPRGRRLLALQQCNELCPGSDLSRDGPRKLPCPQSPVSRRAGGGKRLLRPDSLIIYRQKRDCPVVNKENAKGYGLVRRLFQGPLRDKPPGSPVARALGEGPAAPPSPDTPMLWVPTEKEEARTQGASGSIFPQPPPAPTSPSVTKQELGLRVSLPLSEKERFFNYCGLDRALVEVLGQERFGPAGWDTASARPPGSCESEPSQASRGSGEDAELGEEEPGARLCSAVSVVERNARVIKWLYGCQRAWAAAKESTV</sequence>
<evidence type="ECO:0000256" key="1">
    <source>
        <dbReference type="ARBA" id="ARBA00004123"/>
    </source>
</evidence>
<comment type="catalytic activity">
    <reaction evidence="10">
        <text>L-threonyl-[protein] + ATP = O-phospho-L-threonyl-[protein] + ADP + H(+)</text>
        <dbReference type="Rhea" id="RHEA:46608"/>
        <dbReference type="Rhea" id="RHEA-COMP:11060"/>
        <dbReference type="Rhea" id="RHEA-COMP:11605"/>
        <dbReference type="ChEBI" id="CHEBI:15378"/>
        <dbReference type="ChEBI" id="CHEBI:30013"/>
        <dbReference type="ChEBI" id="CHEBI:30616"/>
        <dbReference type="ChEBI" id="CHEBI:61977"/>
        <dbReference type="ChEBI" id="CHEBI:456216"/>
        <dbReference type="EC" id="2.7.11.1"/>
    </reaction>
</comment>
<dbReference type="PROSITE" id="PS00108">
    <property type="entry name" value="PROTEIN_KINASE_ST"/>
    <property type="match status" value="1"/>
</dbReference>
<dbReference type="GO" id="GO:0004674">
    <property type="term" value="F:protein serine/threonine kinase activity"/>
    <property type="evidence" value="ECO:0007669"/>
    <property type="project" value="UniProtKB-KW"/>
</dbReference>
<evidence type="ECO:0000256" key="11">
    <source>
        <dbReference type="ARBA" id="ARBA00048679"/>
    </source>
</evidence>
<feature type="region of interest" description="Disordered" evidence="13">
    <location>
        <begin position="382"/>
        <end position="408"/>
    </location>
</feature>
<evidence type="ECO:0000256" key="13">
    <source>
        <dbReference type="SAM" id="MobiDB-lite"/>
    </source>
</evidence>
<dbReference type="InterPro" id="IPR017441">
    <property type="entry name" value="Protein_kinase_ATP_BS"/>
</dbReference>
<feature type="compositionally biased region" description="Low complexity" evidence="13">
    <location>
        <begin position="247"/>
        <end position="256"/>
    </location>
</feature>
<keyword evidence="5" id="KW-0808">Transferase</keyword>
<keyword evidence="9" id="KW-0539">Nucleus</keyword>
<dbReference type="InterPro" id="IPR025741">
    <property type="entry name" value="FAM110_C"/>
</dbReference>
<evidence type="ECO:0000256" key="5">
    <source>
        <dbReference type="ARBA" id="ARBA00022679"/>
    </source>
</evidence>
<feature type="binding site" evidence="12">
    <location>
        <position position="38"/>
    </location>
    <ligand>
        <name>ATP</name>
        <dbReference type="ChEBI" id="CHEBI:30616"/>
    </ligand>
</feature>
<dbReference type="FunFam" id="3.30.200.20:FF:000165">
    <property type="entry name" value="Serine/threonine-protein kinase PDIK1L"/>
    <property type="match status" value="1"/>
</dbReference>
<evidence type="ECO:0000256" key="8">
    <source>
        <dbReference type="ARBA" id="ARBA00022840"/>
    </source>
</evidence>
<dbReference type="Gene3D" id="3.30.200.20">
    <property type="entry name" value="Phosphorylase Kinase, domain 1"/>
    <property type="match status" value="1"/>
</dbReference>
<dbReference type="EC" id="2.7.11.1" evidence="3"/>
<name>A0A8B9PY66_APTOW</name>
<dbReference type="InterPro" id="IPR008271">
    <property type="entry name" value="Ser/Thr_kinase_AS"/>
</dbReference>
<feature type="domain" description="Protein kinase" evidence="14">
    <location>
        <begin position="8"/>
        <end position="316"/>
    </location>
</feature>
<dbReference type="AlphaFoldDB" id="A0A8B9PY66"/>
<evidence type="ECO:0000313" key="15">
    <source>
        <dbReference type="Ensembl" id="ENSAOWP00000016523.1"/>
    </source>
</evidence>
<feature type="region of interest" description="Disordered" evidence="13">
    <location>
        <begin position="307"/>
        <end position="330"/>
    </location>
</feature>
<feature type="region of interest" description="Disordered" evidence="13">
    <location>
        <begin position="239"/>
        <end position="280"/>
    </location>
</feature>
<evidence type="ECO:0000256" key="9">
    <source>
        <dbReference type="ARBA" id="ARBA00023242"/>
    </source>
</evidence>
<dbReference type="Gene3D" id="1.10.510.10">
    <property type="entry name" value="Transferase(Phosphotransferase) domain 1"/>
    <property type="match status" value="1"/>
</dbReference>
<feature type="region of interest" description="Disordered" evidence="13">
    <location>
        <begin position="549"/>
        <end position="584"/>
    </location>
</feature>
<reference evidence="15" key="1">
    <citation type="submission" date="2025-08" db="UniProtKB">
        <authorList>
            <consortium name="Ensembl"/>
        </authorList>
    </citation>
    <scope>IDENTIFICATION</scope>
</reference>
<evidence type="ECO:0000256" key="6">
    <source>
        <dbReference type="ARBA" id="ARBA00022741"/>
    </source>
</evidence>
<dbReference type="GO" id="GO:0005654">
    <property type="term" value="C:nucleoplasm"/>
    <property type="evidence" value="ECO:0007669"/>
    <property type="project" value="UniProtKB-ARBA"/>
</dbReference>
<evidence type="ECO:0000259" key="14">
    <source>
        <dbReference type="PROSITE" id="PS50011"/>
    </source>
</evidence>
<evidence type="ECO:0000256" key="3">
    <source>
        <dbReference type="ARBA" id="ARBA00012513"/>
    </source>
</evidence>
<reference evidence="15" key="2">
    <citation type="submission" date="2025-09" db="UniProtKB">
        <authorList>
            <consortium name="Ensembl"/>
        </authorList>
    </citation>
    <scope>IDENTIFICATION</scope>
</reference>
<dbReference type="Proteomes" id="UP000694424">
    <property type="component" value="Unplaced"/>
</dbReference>
<evidence type="ECO:0000256" key="2">
    <source>
        <dbReference type="ARBA" id="ARBA00010576"/>
    </source>
</evidence>
<keyword evidence="6 12" id="KW-0547">Nucleotide-binding</keyword>
<dbReference type="PANTHER" id="PTHR14758">
    <property type="entry name" value="AGAP005440-PA"/>
    <property type="match status" value="1"/>
</dbReference>
<dbReference type="SMART" id="SM00220">
    <property type="entry name" value="S_TKc"/>
    <property type="match status" value="1"/>
</dbReference>
<keyword evidence="7" id="KW-0418">Kinase</keyword>
<accession>A0A8B9PY66</accession>
<dbReference type="Pfam" id="PF14160">
    <property type="entry name" value="FAM110_C"/>
    <property type="match status" value="1"/>
</dbReference>
<keyword evidence="4" id="KW-0723">Serine/threonine-protein kinase</keyword>
<dbReference type="InterPro" id="IPR011009">
    <property type="entry name" value="Kinase-like_dom_sf"/>
</dbReference>
<evidence type="ECO:0000313" key="16">
    <source>
        <dbReference type="Proteomes" id="UP000694424"/>
    </source>
</evidence>
<dbReference type="InterPro" id="IPR025740">
    <property type="entry name" value="FAM110"/>
</dbReference>
<evidence type="ECO:0000256" key="4">
    <source>
        <dbReference type="ARBA" id="ARBA00022527"/>
    </source>
</evidence>
<dbReference type="SUPFAM" id="SSF56112">
    <property type="entry name" value="Protein kinase-like (PK-like)"/>
    <property type="match status" value="1"/>
</dbReference>
<dbReference type="Pfam" id="PF14161">
    <property type="entry name" value="FAM110_N"/>
    <property type="match status" value="1"/>
</dbReference>
<comment type="catalytic activity">
    <reaction evidence="11">
        <text>L-seryl-[protein] + ATP = O-phospho-L-seryl-[protein] + ADP + H(+)</text>
        <dbReference type="Rhea" id="RHEA:17989"/>
        <dbReference type="Rhea" id="RHEA-COMP:9863"/>
        <dbReference type="Rhea" id="RHEA-COMP:11604"/>
        <dbReference type="ChEBI" id="CHEBI:15378"/>
        <dbReference type="ChEBI" id="CHEBI:29999"/>
        <dbReference type="ChEBI" id="CHEBI:30616"/>
        <dbReference type="ChEBI" id="CHEBI:83421"/>
        <dbReference type="ChEBI" id="CHEBI:456216"/>
        <dbReference type="EC" id="2.7.11.1"/>
    </reaction>
</comment>
<dbReference type="PANTHER" id="PTHR14758:SF3">
    <property type="entry name" value="PROTEIN FAM110D"/>
    <property type="match status" value="1"/>
</dbReference>
<dbReference type="InterPro" id="IPR025739">
    <property type="entry name" value="FAM110_N"/>
</dbReference>
<protein>
    <recommendedName>
        <fullName evidence="3">non-specific serine/threonine protein kinase</fullName>
        <ecNumber evidence="3">2.7.11.1</ecNumber>
    </recommendedName>
</protein>
<dbReference type="PROSITE" id="PS00107">
    <property type="entry name" value="PROTEIN_KINASE_ATP"/>
    <property type="match status" value="1"/>
</dbReference>
<dbReference type="InterPro" id="IPR000719">
    <property type="entry name" value="Prot_kinase_dom"/>
</dbReference>
<keyword evidence="16" id="KW-1185">Reference proteome</keyword>
<evidence type="ECO:0000256" key="7">
    <source>
        <dbReference type="ARBA" id="ARBA00022777"/>
    </source>
</evidence>
<dbReference type="Pfam" id="PF00069">
    <property type="entry name" value="Pkinase"/>
    <property type="match status" value="1"/>
</dbReference>
<comment type="subcellular location">
    <subcellularLocation>
        <location evidence="1">Nucleus</location>
    </subcellularLocation>
</comment>
<dbReference type="GO" id="GO:0005524">
    <property type="term" value="F:ATP binding"/>
    <property type="evidence" value="ECO:0007669"/>
    <property type="project" value="UniProtKB-UniRule"/>
</dbReference>
<proteinExistence type="inferred from homology"/>
<dbReference type="PROSITE" id="PS50011">
    <property type="entry name" value="PROTEIN_KINASE_DOM"/>
    <property type="match status" value="1"/>
</dbReference>
<organism evidence="15 16">
    <name type="scientific">Apteryx owenii</name>
    <name type="common">Little spotted kiwi</name>
    <dbReference type="NCBI Taxonomy" id="8824"/>
    <lineage>
        <taxon>Eukaryota</taxon>
        <taxon>Metazoa</taxon>
        <taxon>Chordata</taxon>
        <taxon>Craniata</taxon>
        <taxon>Vertebrata</taxon>
        <taxon>Euteleostomi</taxon>
        <taxon>Archelosauria</taxon>
        <taxon>Archosauria</taxon>
        <taxon>Dinosauria</taxon>
        <taxon>Saurischia</taxon>
        <taxon>Theropoda</taxon>
        <taxon>Coelurosauria</taxon>
        <taxon>Aves</taxon>
        <taxon>Palaeognathae</taxon>
        <taxon>Apterygiformes</taxon>
        <taxon>Apterygidae</taxon>
        <taxon>Apteryx</taxon>
    </lineage>
</organism>
<keyword evidence="8 12" id="KW-0067">ATP-binding</keyword>
<dbReference type="Ensembl" id="ENSAOWT00000018756.1">
    <property type="protein sequence ID" value="ENSAOWP00000016523.1"/>
    <property type="gene ID" value="ENSAOWG00000011256.1"/>
</dbReference>
<feature type="compositionally biased region" description="Basic and acidic residues" evidence="13">
    <location>
        <begin position="262"/>
        <end position="274"/>
    </location>
</feature>
<evidence type="ECO:0000256" key="10">
    <source>
        <dbReference type="ARBA" id="ARBA00047899"/>
    </source>
</evidence>
<feature type="region of interest" description="Disordered" evidence="13">
    <location>
        <begin position="445"/>
        <end position="510"/>
    </location>
</feature>